<dbReference type="Gene3D" id="3.30.70.2330">
    <property type="match status" value="1"/>
</dbReference>
<sequence>MNNSIYLEGIKSVRHARGWDRENTVPVAFISTVNGYHAYKRKPLPGRSFVMKCIPEPTNRFDRNAVKVVAPSIGDIVPDIINMETRSYPNQQYVHQILDQAIGHVPKFICNILSHSISVHRTLRRHAICVYMGEMVQDQGPKFKVIYLLEYEPNVSLLTIADHMRMTNCIASDDFYC</sequence>
<keyword evidence="2" id="KW-1185">Reference proteome</keyword>
<evidence type="ECO:0000313" key="1">
    <source>
        <dbReference type="EMBL" id="CAG2252950.1"/>
    </source>
</evidence>
<dbReference type="OrthoDB" id="10268944at2759"/>
<gene>
    <name evidence="1" type="ORF">MEDL_64508</name>
</gene>
<accession>A0A8S3VDH6</accession>
<evidence type="ECO:0000313" key="2">
    <source>
        <dbReference type="Proteomes" id="UP000683360"/>
    </source>
</evidence>
<dbReference type="Proteomes" id="UP000683360">
    <property type="component" value="Unassembled WGS sequence"/>
</dbReference>
<dbReference type="EMBL" id="CAJPWZ010003135">
    <property type="protein sequence ID" value="CAG2252950.1"/>
    <property type="molecule type" value="Genomic_DNA"/>
</dbReference>
<comment type="caution">
    <text evidence="1">The sequence shown here is derived from an EMBL/GenBank/DDBJ whole genome shotgun (WGS) entry which is preliminary data.</text>
</comment>
<reference evidence="1" key="1">
    <citation type="submission" date="2021-03" db="EMBL/GenBank/DDBJ databases">
        <authorList>
            <person name="Bekaert M."/>
        </authorList>
    </citation>
    <scope>NUCLEOTIDE SEQUENCE</scope>
</reference>
<name>A0A8S3VDH6_MYTED</name>
<dbReference type="AlphaFoldDB" id="A0A8S3VDH6"/>
<organism evidence="1 2">
    <name type="scientific">Mytilus edulis</name>
    <name type="common">Blue mussel</name>
    <dbReference type="NCBI Taxonomy" id="6550"/>
    <lineage>
        <taxon>Eukaryota</taxon>
        <taxon>Metazoa</taxon>
        <taxon>Spiralia</taxon>
        <taxon>Lophotrochozoa</taxon>
        <taxon>Mollusca</taxon>
        <taxon>Bivalvia</taxon>
        <taxon>Autobranchia</taxon>
        <taxon>Pteriomorphia</taxon>
        <taxon>Mytilida</taxon>
        <taxon>Mytiloidea</taxon>
        <taxon>Mytilidae</taxon>
        <taxon>Mytilinae</taxon>
        <taxon>Mytilus</taxon>
    </lineage>
</organism>
<proteinExistence type="predicted"/>
<protein>
    <submittedName>
        <fullName evidence="1">Uncharacterized protein</fullName>
    </submittedName>
</protein>